<dbReference type="AlphaFoldDB" id="X1C5X4"/>
<name>X1C5X4_9ZZZZ</name>
<comment type="caution">
    <text evidence="1">The sequence shown here is derived from an EMBL/GenBank/DDBJ whole genome shotgun (WGS) entry which is preliminary data.</text>
</comment>
<evidence type="ECO:0000313" key="1">
    <source>
        <dbReference type="EMBL" id="GAG79796.1"/>
    </source>
</evidence>
<protein>
    <submittedName>
        <fullName evidence="1">Uncharacterized protein</fullName>
    </submittedName>
</protein>
<feature type="non-terminal residue" evidence="1">
    <location>
        <position position="1"/>
    </location>
</feature>
<organism evidence="1">
    <name type="scientific">marine sediment metagenome</name>
    <dbReference type="NCBI Taxonomy" id="412755"/>
    <lineage>
        <taxon>unclassified sequences</taxon>
        <taxon>metagenomes</taxon>
        <taxon>ecological metagenomes</taxon>
    </lineage>
</organism>
<accession>X1C5X4</accession>
<sequence length="268" mass="31262">HGSLLLLNQLERINYGTFKKFNDVCLSTLKEYHAGVQPAGVNVSHTWHSKNPIAGKYGHNHSFWLNYAFDKKAGKFVKVDKFYDVERLKEIYRKTLASSYGIDLEVVNLFIKYAHVDPENEEKRRKVLHMLSYAFRMPQKDITEYARGVKWNRKQLKYNQVRNPMRMFTQDEKDHISYILAPPPNWRRVRWYGWLADGVRAKYLKMLDIAIADTLEPPDDETERDVLCPSCGEKCVPLMNNGTNDISIESALKRYGDIFLPWDPGGNE</sequence>
<reference evidence="1" key="1">
    <citation type="journal article" date="2014" name="Front. Microbiol.">
        <title>High frequency of phylogenetically diverse reductive dehalogenase-homologous genes in deep subseafloor sedimentary metagenomes.</title>
        <authorList>
            <person name="Kawai M."/>
            <person name="Futagami T."/>
            <person name="Toyoda A."/>
            <person name="Takaki Y."/>
            <person name="Nishi S."/>
            <person name="Hori S."/>
            <person name="Arai W."/>
            <person name="Tsubouchi T."/>
            <person name="Morono Y."/>
            <person name="Uchiyama I."/>
            <person name="Ito T."/>
            <person name="Fujiyama A."/>
            <person name="Inagaki F."/>
            <person name="Takami H."/>
        </authorList>
    </citation>
    <scope>NUCLEOTIDE SEQUENCE</scope>
    <source>
        <strain evidence="1">Expedition CK06-06</strain>
    </source>
</reference>
<gene>
    <name evidence="1" type="ORF">S01H4_25811</name>
</gene>
<dbReference type="EMBL" id="BART01012343">
    <property type="protein sequence ID" value="GAG79796.1"/>
    <property type="molecule type" value="Genomic_DNA"/>
</dbReference>
<proteinExistence type="predicted"/>